<name>A0A8J3JIH1_9ACTN</name>
<organism evidence="4 5">
    <name type="scientific">Catellatospora bangladeshensis</name>
    <dbReference type="NCBI Taxonomy" id="310355"/>
    <lineage>
        <taxon>Bacteria</taxon>
        <taxon>Bacillati</taxon>
        <taxon>Actinomycetota</taxon>
        <taxon>Actinomycetes</taxon>
        <taxon>Micromonosporales</taxon>
        <taxon>Micromonosporaceae</taxon>
        <taxon>Catellatospora</taxon>
    </lineage>
</organism>
<gene>
    <name evidence="4" type="ORF">Cba03nite_45530</name>
</gene>
<protein>
    <recommendedName>
        <fullName evidence="6">Tetratricopeptide repeat protein</fullName>
    </recommendedName>
</protein>
<dbReference type="EMBL" id="BONF01000027">
    <property type="protein sequence ID" value="GIF83204.1"/>
    <property type="molecule type" value="Genomic_DNA"/>
</dbReference>
<proteinExistence type="predicted"/>
<dbReference type="Gene3D" id="1.25.40.10">
    <property type="entry name" value="Tetratricopeptide repeat domain"/>
    <property type="match status" value="3"/>
</dbReference>
<feature type="signal peptide" evidence="3">
    <location>
        <begin position="1"/>
        <end position="23"/>
    </location>
</feature>
<evidence type="ECO:0000313" key="5">
    <source>
        <dbReference type="Proteomes" id="UP000601223"/>
    </source>
</evidence>
<keyword evidence="5" id="KW-1185">Reference proteome</keyword>
<evidence type="ECO:0000256" key="1">
    <source>
        <dbReference type="PROSITE-ProRule" id="PRU00339"/>
    </source>
</evidence>
<dbReference type="Pfam" id="PF14559">
    <property type="entry name" value="TPR_19"/>
    <property type="match status" value="1"/>
</dbReference>
<dbReference type="InterPro" id="IPR011990">
    <property type="entry name" value="TPR-like_helical_dom_sf"/>
</dbReference>
<evidence type="ECO:0008006" key="6">
    <source>
        <dbReference type="Google" id="ProtNLM"/>
    </source>
</evidence>
<dbReference type="SUPFAM" id="SSF48452">
    <property type="entry name" value="TPR-like"/>
    <property type="match status" value="1"/>
</dbReference>
<dbReference type="SMART" id="SM00028">
    <property type="entry name" value="TPR"/>
    <property type="match status" value="4"/>
</dbReference>
<dbReference type="Proteomes" id="UP000601223">
    <property type="component" value="Unassembled WGS sequence"/>
</dbReference>
<dbReference type="InterPro" id="IPR019734">
    <property type="entry name" value="TPR_rpt"/>
</dbReference>
<evidence type="ECO:0000256" key="2">
    <source>
        <dbReference type="SAM" id="MobiDB-lite"/>
    </source>
</evidence>
<reference evidence="4 5" key="1">
    <citation type="submission" date="2021-01" db="EMBL/GenBank/DDBJ databases">
        <title>Whole genome shotgun sequence of Catellatospora bangladeshensis NBRC 107357.</title>
        <authorList>
            <person name="Komaki H."/>
            <person name="Tamura T."/>
        </authorList>
    </citation>
    <scope>NUCLEOTIDE SEQUENCE [LARGE SCALE GENOMIC DNA]</scope>
    <source>
        <strain evidence="4 5">NBRC 107357</strain>
    </source>
</reference>
<feature type="compositionally biased region" description="Basic and acidic residues" evidence="2">
    <location>
        <begin position="141"/>
        <end position="154"/>
    </location>
</feature>
<feature type="chain" id="PRO_5035160872" description="Tetratricopeptide repeat protein" evidence="3">
    <location>
        <begin position="24"/>
        <end position="488"/>
    </location>
</feature>
<keyword evidence="1" id="KW-0802">TPR repeat</keyword>
<feature type="repeat" description="TPR" evidence="1">
    <location>
        <begin position="437"/>
        <end position="470"/>
    </location>
</feature>
<dbReference type="AlphaFoldDB" id="A0A8J3JIH1"/>
<dbReference type="Pfam" id="PF13181">
    <property type="entry name" value="TPR_8"/>
    <property type="match status" value="1"/>
</dbReference>
<evidence type="ECO:0000313" key="4">
    <source>
        <dbReference type="EMBL" id="GIF83204.1"/>
    </source>
</evidence>
<accession>A0A8J3JIH1</accession>
<keyword evidence="3" id="KW-0732">Signal</keyword>
<feature type="region of interest" description="Disordered" evidence="2">
    <location>
        <begin position="99"/>
        <end position="154"/>
    </location>
</feature>
<dbReference type="PROSITE" id="PS50005">
    <property type="entry name" value="TPR"/>
    <property type="match status" value="1"/>
</dbReference>
<evidence type="ECO:0000256" key="3">
    <source>
        <dbReference type="SAM" id="SignalP"/>
    </source>
</evidence>
<comment type="caution">
    <text evidence="4">The sequence shown here is derived from an EMBL/GenBank/DDBJ whole genome shotgun (WGS) entry which is preliminary data.</text>
</comment>
<feature type="compositionally biased region" description="Gly residues" evidence="2">
    <location>
        <begin position="104"/>
        <end position="140"/>
    </location>
</feature>
<dbReference type="RefSeq" id="WP_203749679.1">
    <property type="nucleotide sequence ID" value="NZ_BONF01000027.1"/>
</dbReference>
<sequence>MKRRLLAVAVTALALVGLGGAFGAPPERWAGEPPVAPTDPLVRSIEQAQRRLREVPGDWRTWAELGSAYVEQARITGDPGYYPRAEGALHESLRLRPASLAGADGSGNGGKGGVGNGIQRGAGGGKGGDLNAGGGTGGERNGGDDAGGRVQDERDRIGGNDLALVGLGALANARHDFGQAERLARQAIRINAYSADAHGVLADALTQLGRPAEATEAVQAMLDLRPGLPALSRAAYDLEQHGRVDEARGLWTAALATAVAPADVAFVRQQLGDLAWHAGDLAAARAEYQAGLAARGDYLPLRHGMARVDVAEGRSEPALTAYAELAAASPTPSLLVEHAELLRSLGRAAEADAQLALAGAALDLLAAGGGADDLAAAELALARGDHAAAVRLAGAEWARRRHTDVADTLAWALHQAGRSAEALPYARAAEALGARSARYAYHLGMIELALGDRAGARRDLARALDLNPHFSPLDAPAAARALALAGAS</sequence>